<dbReference type="AlphaFoldDB" id="X1SF63"/>
<dbReference type="EMBL" id="BARV01043814">
    <property type="protein sequence ID" value="GAI66429.1"/>
    <property type="molecule type" value="Genomic_DNA"/>
</dbReference>
<feature type="non-terminal residue" evidence="2">
    <location>
        <position position="1"/>
    </location>
</feature>
<comment type="caution">
    <text evidence="2">The sequence shown here is derived from an EMBL/GenBank/DDBJ whole genome shotgun (WGS) entry which is preliminary data.</text>
</comment>
<keyword evidence="1" id="KW-0175">Coiled coil</keyword>
<sequence length="101" mass="11079">LSEELALAQLRLKKYPPQLQELASQQEELENRLAKAELQLRTAKISLNQSIQSIEASNALFELAEDCQVEVTELSSPGVAAEQMEEVTLSALPLTVTVEGD</sequence>
<proteinExistence type="predicted"/>
<feature type="non-terminal residue" evidence="2">
    <location>
        <position position="101"/>
    </location>
</feature>
<feature type="coiled-coil region" evidence="1">
    <location>
        <begin position="19"/>
        <end position="46"/>
    </location>
</feature>
<organism evidence="2">
    <name type="scientific">marine sediment metagenome</name>
    <dbReference type="NCBI Taxonomy" id="412755"/>
    <lineage>
        <taxon>unclassified sequences</taxon>
        <taxon>metagenomes</taxon>
        <taxon>ecological metagenomes</taxon>
    </lineage>
</organism>
<accession>X1SF63</accession>
<gene>
    <name evidence="2" type="ORF">S06H3_65207</name>
</gene>
<reference evidence="2" key="1">
    <citation type="journal article" date="2014" name="Front. Microbiol.">
        <title>High frequency of phylogenetically diverse reductive dehalogenase-homologous genes in deep subseafloor sedimentary metagenomes.</title>
        <authorList>
            <person name="Kawai M."/>
            <person name="Futagami T."/>
            <person name="Toyoda A."/>
            <person name="Takaki Y."/>
            <person name="Nishi S."/>
            <person name="Hori S."/>
            <person name="Arai W."/>
            <person name="Tsubouchi T."/>
            <person name="Morono Y."/>
            <person name="Uchiyama I."/>
            <person name="Ito T."/>
            <person name="Fujiyama A."/>
            <person name="Inagaki F."/>
            <person name="Takami H."/>
        </authorList>
    </citation>
    <scope>NUCLEOTIDE SEQUENCE</scope>
    <source>
        <strain evidence="2">Expedition CK06-06</strain>
    </source>
</reference>
<evidence type="ECO:0000256" key="1">
    <source>
        <dbReference type="SAM" id="Coils"/>
    </source>
</evidence>
<evidence type="ECO:0000313" key="2">
    <source>
        <dbReference type="EMBL" id="GAI66429.1"/>
    </source>
</evidence>
<name>X1SF63_9ZZZZ</name>
<protein>
    <submittedName>
        <fullName evidence="2">Uncharacterized protein</fullName>
    </submittedName>
</protein>